<evidence type="ECO:0000256" key="1">
    <source>
        <dbReference type="ARBA" id="ARBA00000900"/>
    </source>
</evidence>
<dbReference type="InterPro" id="IPR013083">
    <property type="entry name" value="Znf_RING/FYVE/PHD"/>
</dbReference>
<dbReference type="EMBL" id="LR999452">
    <property type="protein sequence ID" value="CAE5963389.1"/>
    <property type="molecule type" value="Genomic_DNA"/>
</dbReference>
<dbReference type="InterPro" id="IPR001841">
    <property type="entry name" value="Znf_RING"/>
</dbReference>
<keyword evidence="8" id="KW-0862">Zinc</keyword>
<keyword evidence="11" id="KW-0812">Transmembrane</keyword>
<proteinExistence type="predicted"/>
<evidence type="ECO:0000259" key="13">
    <source>
        <dbReference type="PROSITE" id="PS50119"/>
    </source>
</evidence>
<evidence type="ECO:0000313" key="14">
    <source>
        <dbReference type="EMBL" id="CAE5963389.1"/>
    </source>
</evidence>
<dbReference type="InterPro" id="IPR000315">
    <property type="entry name" value="Znf_B-box"/>
</dbReference>
<dbReference type="PROSITE" id="PS50119">
    <property type="entry name" value="ZF_BBOX"/>
    <property type="match status" value="1"/>
</dbReference>
<dbReference type="PANTHER" id="PTHR47813:SF2">
    <property type="entry name" value="UBIQUITIN-LIKE SUPERFAMILY PROTEIN"/>
    <property type="match status" value="1"/>
</dbReference>
<evidence type="ECO:0000313" key="15">
    <source>
        <dbReference type="Proteomes" id="UP000682877"/>
    </source>
</evidence>
<dbReference type="SMART" id="SM00184">
    <property type="entry name" value="RING"/>
    <property type="match status" value="1"/>
</dbReference>
<dbReference type="GO" id="GO:0008270">
    <property type="term" value="F:zinc ion binding"/>
    <property type="evidence" value="ECO:0007669"/>
    <property type="project" value="UniProtKB-KW"/>
</dbReference>
<dbReference type="GO" id="GO:0061630">
    <property type="term" value="F:ubiquitin protein ligase activity"/>
    <property type="evidence" value="ECO:0007669"/>
    <property type="project" value="UniProtKB-EC"/>
</dbReference>
<dbReference type="SUPFAM" id="SSF57850">
    <property type="entry name" value="RING/U-box"/>
    <property type="match status" value="1"/>
</dbReference>
<dbReference type="CDD" id="cd19821">
    <property type="entry name" value="Bbox1_BBX-like"/>
    <property type="match status" value="1"/>
</dbReference>
<feature type="region of interest" description="Disordered" evidence="10">
    <location>
        <begin position="591"/>
        <end position="617"/>
    </location>
</feature>
<reference evidence="14" key="1">
    <citation type="submission" date="2021-01" db="EMBL/GenBank/DDBJ databases">
        <authorList>
            <person name="Bezrukov I."/>
        </authorList>
    </citation>
    <scope>NUCLEOTIDE SEQUENCE</scope>
</reference>
<dbReference type="SMART" id="SM00744">
    <property type="entry name" value="RINGv"/>
    <property type="match status" value="1"/>
</dbReference>
<comment type="pathway">
    <text evidence="2">Protein modification; protein ubiquitination.</text>
</comment>
<keyword evidence="15" id="KW-1185">Reference proteome</keyword>
<dbReference type="FunFam" id="3.30.40.10:FF:000069">
    <property type="entry name" value="E3 ubiquitin-protein ligase RNF115"/>
    <property type="match status" value="1"/>
</dbReference>
<evidence type="ECO:0000256" key="6">
    <source>
        <dbReference type="ARBA" id="ARBA00022771"/>
    </source>
</evidence>
<evidence type="ECO:0000256" key="4">
    <source>
        <dbReference type="ARBA" id="ARBA00022679"/>
    </source>
</evidence>
<evidence type="ECO:0000256" key="8">
    <source>
        <dbReference type="ARBA" id="ARBA00022833"/>
    </source>
</evidence>
<name>A0A8S1ZV26_ARAAE</name>
<dbReference type="PROSITE" id="PS50089">
    <property type="entry name" value="ZF_RING_2"/>
    <property type="match status" value="1"/>
</dbReference>
<feature type="domain" description="RING-type" evidence="12">
    <location>
        <begin position="379"/>
        <end position="420"/>
    </location>
</feature>
<feature type="compositionally biased region" description="Basic and acidic residues" evidence="10">
    <location>
        <begin position="591"/>
        <end position="601"/>
    </location>
</feature>
<dbReference type="InterPro" id="IPR049808">
    <property type="entry name" value="CONSTANS-like_Bbox1"/>
</dbReference>
<dbReference type="Gene3D" id="3.30.40.10">
    <property type="entry name" value="Zinc/RING finger domain, C3HC4 (zinc finger)"/>
    <property type="match status" value="1"/>
</dbReference>
<feature type="transmembrane region" description="Helical" evidence="11">
    <location>
        <begin position="210"/>
        <end position="233"/>
    </location>
</feature>
<evidence type="ECO:0000256" key="2">
    <source>
        <dbReference type="ARBA" id="ARBA00004906"/>
    </source>
</evidence>
<dbReference type="AlphaFoldDB" id="A0A8S1ZV26"/>
<feature type="transmembrane region" description="Helical" evidence="11">
    <location>
        <begin position="144"/>
        <end position="165"/>
    </location>
</feature>
<feature type="transmembrane region" description="Helical" evidence="11">
    <location>
        <begin position="177"/>
        <end position="198"/>
    </location>
</feature>
<dbReference type="EC" id="2.3.2.27" evidence="3"/>
<gene>
    <name evidence="14" type="ORF">AARE701A_LOCUS4878</name>
</gene>
<keyword evidence="5" id="KW-0479">Metal-binding</keyword>
<feature type="transmembrane region" description="Helical" evidence="11">
    <location>
        <begin position="12"/>
        <end position="32"/>
    </location>
</feature>
<evidence type="ECO:0000256" key="10">
    <source>
        <dbReference type="SAM" id="MobiDB-lite"/>
    </source>
</evidence>
<evidence type="ECO:0000256" key="9">
    <source>
        <dbReference type="PROSITE-ProRule" id="PRU00024"/>
    </source>
</evidence>
<evidence type="ECO:0000256" key="11">
    <source>
        <dbReference type="SAM" id="Phobius"/>
    </source>
</evidence>
<feature type="domain" description="B box-type" evidence="13">
    <location>
        <begin position="732"/>
        <end position="777"/>
    </location>
</feature>
<dbReference type="GO" id="GO:0000209">
    <property type="term" value="P:protein polyubiquitination"/>
    <property type="evidence" value="ECO:0007669"/>
    <property type="project" value="UniProtKB-ARBA"/>
</dbReference>
<feature type="transmembrane region" description="Helical" evidence="11">
    <location>
        <begin position="76"/>
        <end position="93"/>
    </location>
</feature>
<evidence type="ECO:0000256" key="3">
    <source>
        <dbReference type="ARBA" id="ARBA00012483"/>
    </source>
</evidence>
<keyword evidence="7" id="KW-0833">Ubl conjugation pathway</keyword>
<protein>
    <recommendedName>
        <fullName evidence="3">RING-type E3 ubiquitin transferase</fullName>
        <ecNumber evidence="3">2.3.2.27</ecNumber>
    </recommendedName>
</protein>
<dbReference type="PANTHER" id="PTHR47813">
    <property type="entry name" value="UBIQUITIN-LIKE SUPERFAMILY PROTEIN"/>
    <property type="match status" value="1"/>
</dbReference>
<dbReference type="Proteomes" id="UP000682877">
    <property type="component" value="Chromosome 2"/>
</dbReference>
<feature type="transmembrane region" description="Helical" evidence="11">
    <location>
        <begin position="44"/>
        <end position="64"/>
    </location>
</feature>
<feature type="transmembrane region" description="Helical" evidence="11">
    <location>
        <begin position="239"/>
        <end position="262"/>
    </location>
</feature>
<keyword evidence="4" id="KW-0808">Transferase</keyword>
<comment type="catalytic activity">
    <reaction evidence="1">
        <text>S-ubiquitinyl-[E2 ubiquitin-conjugating enzyme]-L-cysteine + [acceptor protein]-L-lysine = [E2 ubiquitin-conjugating enzyme]-L-cysteine + N(6)-ubiquitinyl-[acceptor protein]-L-lysine.</text>
        <dbReference type="EC" id="2.3.2.27"/>
    </reaction>
</comment>
<dbReference type="InterPro" id="IPR011016">
    <property type="entry name" value="Znf_RING-CH"/>
</dbReference>
<feature type="transmembrane region" description="Helical" evidence="11">
    <location>
        <begin position="99"/>
        <end position="118"/>
    </location>
</feature>
<evidence type="ECO:0000256" key="7">
    <source>
        <dbReference type="ARBA" id="ARBA00022786"/>
    </source>
</evidence>
<evidence type="ECO:0000259" key="12">
    <source>
        <dbReference type="PROSITE" id="PS50089"/>
    </source>
</evidence>
<evidence type="ECO:0000256" key="5">
    <source>
        <dbReference type="ARBA" id="ARBA00022723"/>
    </source>
</evidence>
<keyword evidence="11" id="KW-0472">Membrane</keyword>
<accession>A0A8S1ZV26</accession>
<sequence length="1043" mass="118267">MVERICEMWREMKDITAMVVVQIASAGLNIFFKLAMDDGMNPSVLVAYRLLFATLFMLPLSFIFQRKKRPDFSWRLMLLALISGLLGMENVRLGSSVGLAKVFGTLFGVGGALVFIFYRGIEIHPWSTHVDLVSKPRDATTHHISILGALLVFGGNISISLWFLLQVKISKQFGGPYWNATLMNMMGSVVAMLVALCWKRDLKEWRLGWNIRLLTIAYAAIVISGMVVAVNAWCVESRGPLFVSVFSPIGLVIVTLVGSLVLDETLHLGSRTIRLRSFGLYGPICPFCSREINLHDELDIMRPSRPYWDTDTDWITLHLINAPRSNRFNRDDLVYNTDEEFADVMPSVQIGPPPASQSAIEALRKVTITEEDLVKEKVCAICKEEFEVGEEGKELKCLHLYHSSCIVSWLNIHNTCPICRFEVNLGVSECNVDEGGSHHVDNDRSNRFRTRVCSLWPLRMMIDWVHNLIGEEDPKFTTMGGEGEDLEPLFDYRRVQPANFVCIDDDDDDVASKTPVPKKAKTSQTVEKLDDDVKVIEVAGDDDWLLPPPKVIFDKNKESVEDSTIKALRSKKMELMSFTKTVADVMQEVEESAKREVEESRNPPSEAAAQLPPEPTNDRAKIVLTIQDKDGQKTFRVFADEKFERVIKLYTDKVKLDPQNLYTPNKDDKQALIGFGGEAQSVCQIWNVDPFNLLRKPEFFVHQQGDESFICYGLRKWKEYVHSANSLSGRHLRTVLCDSCKNQPCVVRCFDHKMFLCHGCNDKFHGGGSSEHRRRDLRCYTGCPAAKDFAVMWGFRVMDDDDDVSLEQCFRMVKPKGRSEMNKVQREGGFILEQILELEKVQLREENGSSSVTEQADPSPLDLPKKSEERLIDLPQTGKELIVDFSHLSSSSTLGDSFWECKSPYNKNNQLWHQNIQDIGVCEDTICSDDDFQIPDIDLTFRNFEEEFGADPEPIADNKNVFFVSSLDKSHEMKTFSSSFNNPIYAPKPASSSISFSSSETDNPYNHTEEVISFCSPLSNNARQKAISRLKEKKRARVEEKQA</sequence>
<keyword evidence="6 9" id="KW-0863">Zinc-finger</keyword>
<dbReference type="Pfam" id="PF13639">
    <property type="entry name" value="zf-RING_2"/>
    <property type="match status" value="1"/>
</dbReference>
<keyword evidence="11" id="KW-1133">Transmembrane helix</keyword>
<organism evidence="14 15">
    <name type="scientific">Arabidopsis arenosa</name>
    <name type="common">Sand rock-cress</name>
    <name type="synonym">Cardaminopsis arenosa</name>
    <dbReference type="NCBI Taxonomy" id="38785"/>
    <lineage>
        <taxon>Eukaryota</taxon>
        <taxon>Viridiplantae</taxon>
        <taxon>Streptophyta</taxon>
        <taxon>Embryophyta</taxon>
        <taxon>Tracheophyta</taxon>
        <taxon>Spermatophyta</taxon>
        <taxon>Magnoliopsida</taxon>
        <taxon>eudicotyledons</taxon>
        <taxon>Gunneridae</taxon>
        <taxon>Pentapetalae</taxon>
        <taxon>rosids</taxon>
        <taxon>malvids</taxon>
        <taxon>Brassicales</taxon>
        <taxon>Brassicaceae</taxon>
        <taxon>Camelineae</taxon>
        <taxon>Arabidopsis</taxon>
    </lineage>
</organism>